<gene>
    <name evidence="5" type="ORF">AVDCRST_MAG80-2505</name>
</gene>
<protein>
    <recommendedName>
        <fullName evidence="2">DNA-(apurinic or apyrimidinic site) lyase</fullName>
        <ecNumber evidence="2">4.2.99.18</ecNumber>
    </recommendedName>
</protein>
<dbReference type="GO" id="GO:0006285">
    <property type="term" value="P:base-excision repair, AP site formation"/>
    <property type="evidence" value="ECO:0007669"/>
    <property type="project" value="TreeGrafter"/>
</dbReference>
<dbReference type="EC" id="4.2.99.18" evidence="2"/>
<dbReference type="AlphaFoldDB" id="A0A6J4QS42"/>
<accession>A0A6J4QS42</accession>
<evidence type="ECO:0000256" key="1">
    <source>
        <dbReference type="ARBA" id="ARBA00010679"/>
    </source>
</evidence>
<dbReference type="Gene3D" id="1.10.340.30">
    <property type="entry name" value="Hypothetical protein, domain 2"/>
    <property type="match status" value="1"/>
</dbReference>
<evidence type="ECO:0000313" key="5">
    <source>
        <dbReference type="EMBL" id="CAA9452962.1"/>
    </source>
</evidence>
<dbReference type="SMART" id="SM00478">
    <property type="entry name" value="ENDO3c"/>
    <property type="match status" value="1"/>
</dbReference>
<comment type="similarity">
    <text evidence="1">Belongs to the type-1 OGG1 family.</text>
</comment>
<dbReference type="InterPro" id="IPR003265">
    <property type="entry name" value="HhH-GPD_domain"/>
</dbReference>
<dbReference type="InterPro" id="IPR011257">
    <property type="entry name" value="DNA_glycosylase"/>
</dbReference>
<dbReference type="GO" id="GO:0034039">
    <property type="term" value="F:8-oxo-7,8-dihydroguanine DNA N-glycosylase activity"/>
    <property type="evidence" value="ECO:0007669"/>
    <property type="project" value="TreeGrafter"/>
</dbReference>
<evidence type="ECO:0000256" key="2">
    <source>
        <dbReference type="ARBA" id="ARBA00012720"/>
    </source>
</evidence>
<comment type="catalytic activity">
    <reaction evidence="3">
        <text>2'-deoxyribonucleotide-(2'-deoxyribose 5'-phosphate)-2'-deoxyribonucleotide-DNA = a 3'-end 2'-deoxyribonucleotide-(2,3-dehydro-2,3-deoxyribose 5'-phosphate)-DNA + a 5'-end 5'-phospho-2'-deoxyribonucleoside-DNA + H(+)</text>
        <dbReference type="Rhea" id="RHEA:66592"/>
        <dbReference type="Rhea" id="RHEA-COMP:13180"/>
        <dbReference type="Rhea" id="RHEA-COMP:16897"/>
        <dbReference type="Rhea" id="RHEA-COMP:17067"/>
        <dbReference type="ChEBI" id="CHEBI:15378"/>
        <dbReference type="ChEBI" id="CHEBI:136412"/>
        <dbReference type="ChEBI" id="CHEBI:157695"/>
        <dbReference type="ChEBI" id="CHEBI:167181"/>
        <dbReference type="EC" id="4.2.99.18"/>
    </reaction>
</comment>
<name>A0A6J4QS42_9ACTN</name>
<sequence length="324" mass="35295">MRETNAAAEAWSVEFSLTGPGGEPIDLRRTFRSHGLASLPPTRPVENPGGLEATLPVRGFPPSTVLISENGPGRGVASAVGPLPGREEGERLFAAVRHVLRLDEDLSGFYSLAAGDPELSWVARGAGRMVRGSTVFEDVIKTLCTTNCSWSATIRMVSALVEHLGERAPEAPPAGPWGLAFPTARAMSEAGEEFYREVARAGYRGKYLISLSRSVADGDLDLESLDADPKELPDDELERRLLALPGVGPYAAAHTMMMLGRYSRLVLDSWTRPTYARLVERPSVADEEIEARFSSYGPYKGLAFWLYLTRSWVEEDPPAALTTF</sequence>
<dbReference type="GO" id="GO:0140078">
    <property type="term" value="F:class I DNA-(apurinic or apyrimidinic site) endonuclease activity"/>
    <property type="evidence" value="ECO:0007669"/>
    <property type="project" value="UniProtKB-EC"/>
</dbReference>
<dbReference type="CDD" id="cd00056">
    <property type="entry name" value="ENDO3c"/>
    <property type="match status" value="1"/>
</dbReference>
<dbReference type="InterPro" id="IPR052054">
    <property type="entry name" value="Oxidative_DNA_repair_enzyme"/>
</dbReference>
<feature type="domain" description="HhH-GPD" evidence="4">
    <location>
        <begin position="144"/>
        <end position="311"/>
    </location>
</feature>
<dbReference type="EMBL" id="CADCVC010000223">
    <property type="protein sequence ID" value="CAA9452962.1"/>
    <property type="molecule type" value="Genomic_DNA"/>
</dbReference>
<evidence type="ECO:0000256" key="3">
    <source>
        <dbReference type="ARBA" id="ARBA00044632"/>
    </source>
</evidence>
<dbReference type="PANTHER" id="PTHR10242">
    <property type="entry name" value="8-OXOGUANINE DNA GLYCOSYLASE"/>
    <property type="match status" value="1"/>
</dbReference>
<reference evidence="5" key="1">
    <citation type="submission" date="2020-02" db="EMBL/GenBank/DDBJ databases">
        <authorList>
            <person name="Meier V. D."/>
        </authorList>
    </citation>
    <scope>NUCLEOTIDE SEQUENCE</scope>
    <source>
        <strain evidence="5">AVDCRST_MAG80</strain>
    </source>
</reference>
<dbReference type="PANTHER" id="PTHR10242:SF4">
    <property type="entry name" value="OS07G0657600 PROTEIN"/>
    <property type="match status" value="1"/>
</dbReference>
<dbReference type="SUPFAM" id="SSF48150">
    <property type="entry name" value="DNA-glycosylase"/>
    <property type="match status" value="1"/>
</dbReference>
<evidence type="ECO:0000259" key="4">
    <source>
        <dbReference type="SMART" id="SM00478"/>
    </source>
</evidence>
<organism evidence="5">
    <name type="scientific">uncultured Rubrobacteraceae bacterium</name>
    <dbReference type="NCBI Taxonomy" id="349277"/>
    <lineage>
        <taxon>Bacteria</taxon>
        <taxon>Bacillati</taxon>
        <taxon>Actinomycetota</taxon>
        <taxon>Rubrobacteria</taxon>
        <taxon>Rubrobacterales</taxon>
        <taxon>Rubrobacteraceae</taxon>
        <taxon>environmental samples</taxon>
    </lineage>
</organism>
<proteinExistence type="inferred from homology"/>